<dbReference type="Proteomes" id="UP000324974">
    <property type="component" value="Chromosome"/>
</dbReference>
<feature type="transmembrane region" description="Helical" evidence="8">
    <location>
        <begin position="53"/>
        <end position="70"/>
    </location>
</feature>
<dbReference type="OrthoDB" id="9797363at2"/>
<dbReference type="GO" id="GO:0008233">
    <property type="term" value="F:peptidase activity"/>
    <property type="evidence" value="ECO:0007669"/>
    <property type="project" value="UniProtKB-KW"/>
</dbReference>
<dbReference type="EMBL" id="CP042425">
    <property type="protein sequence ID" value="QEL15544.1"/>
    <property type="molecule type" value="Genomic_DNA"/>
</dbReference>
<evidence type="ECO:0000256" key="2">
    <source>
        <dbReference type="ARBA" id="ARBA00022475"/>
    </source>
</evidence>
<gene>
    <name evidence="9" type="ORF">PX52LOC_02469</name>
</gene>
<evidence type="ECO:0000256" key="8">
    <source>
        <dbReference type="SAM" id="Phobius"/>
    </source>
</evidence>
<keyword evidence="4 8" id="KW-0812">Transmembrane</keyword>
<dbReference type="NCBIfam" id="TIGR02602">
    <property type="entry name" value="8TM_EpsH"/>
    <property type="match status" value="1"/>
</dbReference>
<evidence type="ECO:0000256" key="1">
    <source>
        <dbReference type="ARBA" id="ARBA00004651"/>
    </source>
</evidence>
<dbReference type="InterPro" id="IPR013426">
    <property type="entry name" value="EpsH-like"/>
</dbReference>
<evidence type="ECO:0000256" key="4">
    <source>
        <dbReference type="ARBA" id="ARBA00022692"/>
    </source>
</evidence>
<feature type="transmembrane region" description="Helical" evidence="8">
    <location>
        <begin position="82"/>
        <end position="99"/>
    </location>
</feature>
<feature type="transmembrane region" description="Helical" evidence="8">
    <location>
        <begin position="131"/>
        <end position="148"/>
    </location>
</feature>
<sequence length="308" mass="32363">MRRVGDRGSSESVDMRGSRVWFAVGAAILAAVAAWGFAPVFRALTAKWSSDPQYSHGYLVPALAGVILYVRRDRLRGAAPTCSPVGLPFIVAGAALYIAGGHLQFDWLSGIALVPLALGLLGILGGGPGFAWGWPAALFLAYMVPLPYQIETGLSLPLRSLATQGSTWLLQLLGLAAVPEGNVILLEHGRVSVAEACSGLSMFLTFFALATVVLIVARPPVLESVAVMVSVPAIAVASNVVRITATGLVANAWGPEVAHDWVHDQAGWFMMPVALALLFLELWMIGRACPVDTAEPKPLAGLLLPAPA</sequence>
<evidence type="ECO:0000256" key="6">
    <source>
        <dbReference type="ARBA" id="ARBA00022989"/>
    </source>
</evidence>
<accession>A0A5C1AEM2</accession>
<keyword evidence="2" id="KW-1003">Cell membrane</keyword>
<dbReference type="AlphaFoldDB" id="A0A5C1AEM2"/>
<feature type="transmembrane region" description="Helical" evidence="8">
    <location>
        <begin position="20"/>
        <end position="41"/>
    </location>
</feature>
<dbReference type="GO" id="GO:0005886">
    <property type="term" value="C:plasma membrane"/>
    <property type="evidence" value="ECO:0007669"/>
    <property type="project" value="UniProtKB-SubCell"/>
</dbReference>
<keyword evidence="6 8" id="KW-1133">Transmembrane helix</keyword>
<keyword evidence="5" id="KW-0378">Hydrolase</keyword>
<keyword evidence="3" id="KW-0645">Protease</keyword>
<feature type="transmembrane region" description="Helical" evidence="8">
    <location>
        <begin position="168"/>
        <end position="186"/>
    </location>
</feature>
<reference evidence="10" key="1">
    <citation type="submission" date="2019-08" db="EMBL/GenBank/DDBJ databases">
        <title>Limnoglobus roseus gen. nov., sp. nov., a novel freshwater planctomycete with a giant genome from the family Gemmataceae.</title>
        <authorList>
            <person name="Kulichevskaya I.S."/>
            <person name="Naumoff D.G."/>
            <person name="Miroshnikov K."/>
            <person name="Ivanova A."/>
            <person name="Philippov D.A."/>
            <person name="Hakobyan A."/>
            <person name="Rijpstra I.C."/>
            <person name="Sinninghe Damste J.S."/>
            <person name="Liesack W."/>
            <person name="Dedysh S.N."/>
        </authorList>
    </citation>
    <scope>NUCLEOTIDE SEQUENCE [LARGE SCALE GENOMIC DNA]</scope>
    <source>
        <strain evidence="10">PX52</strain>
    </source>
</reference>
<evidence type="ECO:0000313" key="9">
    <source>
        <dbReference type="EMBL" id="QEL15544.1"/>
    </source>
</evidence>
<dbReference type="NCBIfam" id="TIGR04178">
    <property type="entry name" value="exo_archaeo"/>
    <property type="match status" value="1"/>
</dbReference>
<dbReference type="InterPro" id="IPR019127">
    <property type="entry name" value="Exosortase"/>
</dbReference>
<evidence type="ECO:0000256" key="3">
    <source>
        <dbReference type="ARBA" id="ARBA00022670"/>
    </source>
</evidence>
<dbReference type="KEGG" id="lrs:PX52LOC_02469"/>
<keyword evidence="7 8" id="KW-0472">Membrane</keyword>
<dbReference type="GO" id="GO:0006508">
    <property type="term" value="P:proteolysis"/>
    <property type="evidence" value="ECO:0007669"/>
    <property type="project" value="UniProtKB-KW"/>
</dbReference>
<name>A0A5C1AEM2_9BACT</name>
<feature type="transmembrane region" description="Helical" evidence="8">
    <location>
        <begin position="105"/>
        <end position="124"/>
    </location>
</feature>
<keyword evidence="10" id="KW-1185">Reference proteome</keyword>
<protein>
    <submittedName>
        <fullName evidence="9">Exosortase</fullName>
    </submittedName>
</protein>
<evidence type="ECO:0000313" key="10">
    <source>
        <dbReference type="Proteomes" id="UP000324974"/>
    </source>
</evidence>
<dbReference type="Pfam" id="PF09721">
    <property type="entry name" value="Exosortase_EpsH"/>
    <property type="match status" value="1"/>
</dbReference>
<organism evidence="9 10">
    <name type="scientific">Limnoglobus roseus</name>
    <dbReference type="NCBI Taxonomy" id="2598579"/>
    <lineage>
        <taxon>Bacteria</taxon>
        <taxon>Pseudomonadati</taxon>
        <taxon>Planctomycetota</taxon>
        <taxon>Planctomycetia</taxon>
        <taxon>Gemmatales</taxon>
        <taxon>Gemmataceae</taxon>
        <taxon>Limnoglobus</taxon>
    </lineage>
</organism>
<feature type="transmembrane region" description="Helical" evidence="8">
    <location>
        <begin position="266"/>
        <end position="286"/>
    </location>
</feature>
<feature type="transmembrane region" description="Helical" evidence="8">
    <location>
        <begin position="229"/>
        <end position="254"/>
    </location>
</feature>
<evidence type="ECO:0000256" key="7">
    <source>
        <dbReference type="ARBA" id="ARBA00023136"/>
    </source>
</evidence>
<dbReference type="InterPro" id="IPR026392">
    <property type="entry name" value="Exo/Archaeosortase_dom"/>
</dbReference>
<feature type="transmembrane region" description="Helical" evidence="8">
    <location>
        <begin position="198"/>
        <end position="217"/>
    </location>
</feature>
<proteinExistence type="predicted"/>
<evidence type="ECO:0000256" key="5">
    <source>
        <dbReference type="ARBA" id="ARBA00022801"/>
    </source>
</evidence>
<comment type="subcellular location">
    <subcellularLocation>
        <location evidence="1">Cell membrane</location>
        <topology evidence="1">Multi-pass membrane protein</topology>
    </subcellularLocation>
</comment>